<feature type="non-terminal residue" evidence="1">
    <location>
        <position position="147"/>
    </location>
</feature>
<proteinExistence type="predicted"/>
<sequence>MMSDEGVRAYSFEKLEGASNFHTWKFYIKHALVLEGLWPHILNTVEGEAAKDAKALARICLSVRPACLQYIRNAKNAKEAWEALSKVFEDRGFYRRVVLLRRLHKIQYSEFSDMAKYIEAVMSLVEQLHEIGRVIEDEEVAELLLSG</sequence>
<organism evidence="1">
    <name type="scientific">Pectinophora gossypiella</name>
    <name type="common">Cotton pink bollworm</name>
    <name type="synonym">Depressaria gossypiella</name>
    <dbReference type="NCBI Taxonomy" id="13191"/>
    <lineage>
        <taxon>Eukaryota</taxon>
        <taxon>Metazoa</taxon>
        <taxon>Ecdysozoa</taxon>
        <taxon>Arthropoda</taxon>
        <taxon>Hexapoda</taxon>
        <taxon>Insecta</taxon>
        <taxon>Pterygota</taxon>
        <taxon>Neoptera</taxon>
        <taxon>Endopterygota</taxon>
        <taxon>Lepidoptera</taxon>
        <taxon>Glossata</taxon>
        <taxon>Ditrysia</taxon>
        <taxon>Gelechioidea</taxon>
        <taxon>Gelechiidae</taxon>
        <taxon>Apatetrinae</taxon>
        <taxon>Pectinophora</taxon>
    </lineage>
</organism>
<accession>A0A1E1WC64</accession>
<protein>
    <recommendedName>
        <fullName evidence="2">DUF4219 domain-containing protein</fullName>
    </recommendedName>
</protein>
<evidence type="ECO:0000313" key="1">
    <source>
        <dbReference type="EMBL" id="JAT84535.1"/>
    </source>
</evidence>
<dbReference type="AlphaFoldDB" id="A0A1E1WC64"/>
<name>A0A1E1WC64_PECGO</name>
<dbReference type="Pfam" id="PF14223">
    <property type="entry name" value="Retrotran_gag_2"/>
    <property type="match status" value="1"/>
</dbReference>
<gene>
    <name evidence="1" type="ORF">g.5296</name>
</gene>
<dbReference type="EMBL" id="GDQN01006519">
    <property type="protein sequence ID" value="JAT84535.1"/>
    <property type="molecule type" value="Transcribed_RNA"/>
</dbReference>
<reference evidence="1" key="1">
    <citation type="submission" date="2015-09" db="EMBL/GenBank/DDBJ databases">
        <title>De novo assembly of Pectinophora gossypiella (Pink Bollworm) gut transcriptome.</title>
        <authorList>
            <person name="Tassone E.E."/>
        </authorList>
    </citation>
    <scope>NUCLEOTIDE SEQUENCE</scope>
</reference>
<evidence type="ECO:0008006" key="2">
    <source>
        <dbReference type="Google" id="ProtNLM"/>
    </source>
</evidence>